<dbReference type="PANTHER" id="PTHR33563">
    <property type="match status" value="1"/>
</dbReference>
<dbReference type="AlphaFoldDB" id="A2XD05"/>
<accession>A2XD05</accession>
<evidence type="ECO:0000313" key="5">
    <source>
        <dbReference type="EMBL" id="EAY88715.1"/>
    </source>
</evidence>
<dbReference type="EMBL" id="CM000128">
    <property type="protein sequence ID" value="EAY88715.1"/>
    <property type="molecule type" value="Genomic_DNA"/>
</dbReference>
<dbReference type="Gramene" id="BGIOSGA011948-TA">
    <property type="protein sequence ID" value="BGIOSGA011948-PA"/>
    <property type="gene ID" value="BGIOSGA011948"/>
</dbReference>
<sequence length="400" mass="43535">MAVSSLAFARVLVPPSPRTALASACSHSIKMCASSASPSESKKTVWVWTTNRQVMTAAVERGWSTFLFGSKDLGKDWSSTARINPLFIDGLEIFDEKKQKIAVISEVSSPGELELIQPDNVEVENIVIDFRGGWQVIPAENIVAAFQGCRGTVLAVSTNSTEAQVFLELFPQLLSYFTGLGAGLDGVILKVEDMDDIIKLKDYFDRRNEAKSQLMLTKATVSKVEVVGMGDRVCVDLCSMMRPGEGLLVGSYARGMFLVHSECLETNYIASRPFRVNAGPVHAYVAVPGGRTSYLSELQSGREVIVVDQNGLWRTAIVGRVKIESRPLILVEAKENGGDDTYSIFLQNAETVALITPEKGSSGRTAIPVTSLKVGDEVLVRKQGGARHTGIEIQEFIVEK</sequence>
<keyword evidence="6" id="KW-1185">Reference proteome</keyword>
<feature type="domain" description="3-dehydroquinate synthase C-terminal" evidence="4">
    <location>
        <begin position="219"/>
        <end position="400"/>
    </location>
</feature>
<dbReference type="InterPro" id="IPR030960">
    <property type="entry name" value="DHQS/DOIS_N"/>
</dbReference>
<dbReference type="InterPro" id="IPR056179">
    <property type="entry name" value="DHQS_C"/>
</dbReference>
<evidence type="ECO:0000256" key="1">
    <source>
        <dbReference type="ARBA" id="ARBA00022605"/>
    </source>
</evidence>
<dbReference type="GO" id="GO:0003856">
    <property type="term" value="F:3-dehydroquinate synthase activity"/>
    <property type="evidence" value="ECO:0007669"/>
    <property type="project" value="InterPro"/>
</dbReference>
<evidence type="ECO:0000256" key="2">
    <source>
        <dbReference type="ARBA" id="ARBA00023141"/>
    </source>
</evidence>
<organism evidence="5 6">
    <name type="scientific">Oryza sativa subsp. indica</name>
    <name type="common">Rice</name>
    <dbReference type="NCBI Taxonomy" id="39946"/>
    <lineage>
        <taxon>Eukaryota</taxon>
        <taxon>Viridiplantae</taxon>
        <taxon>Streptophyta</taxon>
        <taxon>Embryophyta</taxon>
        <taxon>Tracheophyta</taxon>
        <taxon>Spermatophyta</taxon>
        <taxon>Magnoliopsida</taxon>
        <taxon>Liliopsida</taxon>
        <taxon>Poales</taxon>
        <taxon>Poaceae</taxon>
        <taxon>BOP clade</taxon>
        <taxon>Oryzoideae</taxon>
        <taxon>Oryzeae</taxon>
        <taxon>Oryzinae</taxon>
        <taxon>Oryza</taxon>
        <taxon>Oryza sativa</taxon>
    </lineage>
</organism>
<dbReference type="Pfam" id="PF01959">
    <property type="entry name" value="DHQS"/>
    <property type="match status" value="1"/>
</dbReference>
<feature type="domain" description="3-dehydroquinate synthase N-terminal" evidence="3">
    <location>
        <begin position="42"/>
        <end position="204"/>
    </location>
</feature>
<evidence type="ECO:0000259" key="4">
    <source>
        <dbReference type="Pfam" id="PF26558"/>
    </source>
</evidence>
<dbReference type="Proteomes" id="UP000007015">
    <property type="component" value="Chromosome 3"/>
</dbReference>
<name>A2XD05_ORYSI</name>
<dbReference type="PIRSF" id="PIRSF006655">
    <property type="entry name" value="DHQ_synth"/>
    <property type="match status" value="1"/>
</dbReference>
<dbReference type="GO" id="GO:0009073">
    <property type="term" value="P:aromatic amino acid family biosynthetic process"/>
    <property type="evidence" value="ECO:0007669"/>
    <property type="project" value="UniProtKB-KW"/>
</dbReference>
<dbReference type="InterPro" id="IPR002812">
    <property type="entry name" value="DHQS"/>
</dbReference>
<gene>
    <name evidence="5" type="ORF">OsI_10190</name>
</gene>
<dbReference type="GO" id="GO:0016491">
    <property type="term" value="F:oxidoreductase activity"/>
    <property type="evidence" value="ECO:0007669"/>
    <property type="project" value="InterPro"/>
</dbReference>
<dbReference type="OMA" id="HFGMAIK"/>
<proteinExistence type="predicted"/>
<keyword evidence="2" id="KW-0057">Aromatic amino acid biosynthesis</keyword>
<dbReference type="GO" id="GO:0008652">
    <property type="term" value="P:amino acid biosynthetic process"/>
    <property type="evidence" value="ECO:0007669"/>
    <property type="project" value="UniProtKB-KW"/>
</dbReference>
<reference evidence="5 6" key="1">
    <citation type="journal article" date="2005" name="PLoS Biol.">
        <title>The genomes of Oryza sativa: a history of duplications.</title>
        <authorList>
            <person name="Yu J."/>
            <person name="Wang J."/>
            <person name="Lin W."/>
            <person name="Li S."/>
            <person name="Li H."/>
            <person name="Zhou J."/>
            <person name="Ni P."/>
            <person name="Dong W."/>
            <person name="Hu S."/>
            <person name="Zeng C."/>
            <person name="Zhang J."/>
            <person name="Zhang Y."/>
            <person name="Li R."/>
            <person name="Xu Z."/>
            <person name="Li S."/>
            <person name="Li X."/>
            <person name="Zheng H."/>
            <person name="Cong L."/>
            <person name="Lin L."/>
            <person name="Yin J."/>
            <person name="Geng J."/>
            <person name="Li G."/>
            <person name="Shi J."/>
            <person name="Liu J."/>
            <person name="Lv H."/>
            <person name="Li J."/>
            <person name="Wang J."/>
            <person name="Deng Y."/>
            <person name="Ran L."/>
            <person name="Shi X."/>
            <person name="Wang X."/>
            <person name="Wu Q."/>
            <person name="Li C."/>
            <person name="Ren X."/>
            <person name="Wang J."/>
            <person name="Wang X."/>
            <person name="Li D."/>
            <person name="Liu D."/>
            <person name="Zhang X."/>
            <person name="Ji Z."/>
            <person name="Zhao W."/>
            <person name="Sun Y."/>
            <person name="Zhang Z."/>
            <person name="Bao J."/>
            <person name="Han Y."/>
            <person name="Dong L."/>
            <person name="Ji J."/>
            <person name="Chen P."/>
            <person name="Wu S."/>
            <person name="Liu J."/>
            <person name="Xiao Y."/>
            <person name="Bu D."/>
            <person name="Tan J."/>
            <person name="Yang L."/>
            <person name="Ye C."/>
            <person name="Zhang J."/>
            <person name="Xu J."/>
            <person name="Zhou Y."/>
            <person name="Yu Y."/>
            <person name="Zhang B."/>
            <person name="Zhuang S."/>
            <person name="Wei H."/>
            <person name="Liu B."/>
            <person name="Lei M."/>
            <person name="Yu H."/>
            <person name="Li Y."/>
            <person name="Xu H."/>
            <person name="Wei S."/>
            <person name="He X."/>
            <person name="Fang L."/>
            <person name="Zhang Z."/>
            <person name="Zhang Y."/>
            <person name="Huang X."/>
            <person name="Su Z."/>
            <person name="Tong W."/>
            <person name="Li J."/>
            <person name="Tong Z."/>
            <person name="Li S."/>
            <person name="Ye J."/>
            <person name="Wang L."/>
            <person name="Fang L."/>
            <person name="Lei T."/>
            <person name="Chen C."/>
            <person name="Chen H."/>
            <person name="Xu Z."/>
            <person name="Li H."/>
            <person name="Huang H."/>
            <person name="Zhang F."/>
            <person name="Xu H."/>
            <person name="Li N."/>
            <person name="Zhao C."/>
            <person name="Li S."/>
            <person name="Dong L."/>
            <person name="Huang Y."/>
            <person name="Li L."/>
            <person name="Xi Y."/>
            <person name="Qi Q."/>
            <person name="Li W."/>
            <person name="Zhang B."/>
            <person name="Hu W."/>
            <person name="Zhang Y."/>
            <person name="Tian X."/>
            <person name="Jiao Y."/>
            <person name="Liang X."/>
            <person name="Jin J."/>
            <person name="Gao L."/>
            <person name="Zheng W."/>
            <person name="Hao B."/>
            <person name="Liu S."/>
            <person name="Wang W."/>
            <person name="Yuan L."/>
            <person name="Cao M."/>
            <person name="McDermott J."/>
            <person name="Samudrala R."/>
            <person name="Wang J."/>
            <person name="Wong G.K."/>
            <person name="Yang H."/>
        </authorList>
    </citation>
    <scope>NUCLEOTIDE SEQUENCE [LARGE SCALE GENOMIC DNA]</scope>
    <source>
        <strain evidence="6">cv. 93-11</strain>
    </source>
</reference>
<evidence type="ECO:0000259" key="3">
    <source>
        <dbReference type="Pfam" id="PF01959"/>
    </source>
</evidence>
<dbReference type="Pfam" id="PF26558">
    <property type="entry name" value="DHQS_2nd"/>
    <property type="match status" value="1"/>
</dbReference>
<evidence type="ECO:0008006" key="7">
    <source>
        <dbReference type="Google" id="ProtNLM"/>
    </source>
</evidence>
<dbReference type="PANTHER" id="PTHR33563:SF1">
    <property type="entry name" value="3-DEHYDROQUINATE SYNTHASE"/>
    <property type="match status" value="1"/>
</dbReference>
<evidence type="ECO:0000313" key="6">
    <source>
        <dbReference type="Proteomes" id="UP000007015"/>
    </source>
</evidence>
<dbReference type="STRING" id="39946.A2XD05"/>
<protein>
    <recommendedName>
        <fullName evidence="7">3-dehydroquinate synthase</fullName>
    </recommendedName>
</protein>
<dbReference type="HOGENOM" id="CLU_056379_0_0_1"/>
<keyword evidence="1" id="KW-0028">Amino-acid biosynthesis</keyword>